<reference evidence="1" key="1">
    <citation type="submission" date="2008-06" db="EMBL/GenBank/DDBJ databases">
        <authorList>
            <person name="Lorenzi H."/>
            <person name="Inman J."/>
            <person name="Miller J."/>
            <person name="Schobel S."/>
            <person name="Amedeo P."/>
            <person name="Caler E.V."/>
            <person name="da Silva J."/>
        </authorList>
    </citation>
    <scope>NUCLEOTIDE SEQUENCE [LARGE SCALE GENOMIC DNA]</scope>
    <source>
        <strain evidence="1">RN66</strain>
    </source>
</reference>
<evidence type="ECO:0000313" key="2">
    <source>
        <dbReference type="Proteomes" id="UP000001460"/>
    </source>
</evidence>
<dbReference type="EMBL" id="DS989727">
    <property type="protein sequence ID" value="EEA05610.1"/>
    <property type="molecule type" value="Genomic_DNA"/>
</dbReference>
<proteinExistence type="predicted"/>
<evidence type="ECO:0000313" key="1">
    <source>
        <dbReference type="EMBL" id="EEA05610.1"/>
    </source>
</evidence>
<gene>
    <name evidence="1" type="ORF">CMU_026170</name>
</gene>
<dbReference type="OMA" id="NQDETMF"/>
<name>B6AB58_CRYMR</name>
<dbReference type="OrthoDB" id="343130at2759"/>
<dbReference type="Proteomes" id="UP000001460">
    <property type="component" value="Unassembled WGS sequence"/>
</dbReference>
<dbReference type="GeneID" id="6995048"/>
<organism evidence="1 2">
    <name type="scientific">Cryptosporidium muris (strain RN66)</name>
    <dbReference type="NCBI Taxonomy" id="441375"/>
    <lineage>
        <taxon>Eukaryota</taxon>
        <taxon>Sar</taxon>
        <taxon>Alveolata</taxon>
        <taxon>Apicomplexa</taxon>
        <taxon>Conoidasida</taxon>
        <taxon>Coccidia</taxon>
        <taxon>Eucoccidiorida</taxon>
        <taxon>Eimeriorina</taxon>
        <taxon>Cryptosporidiidae</taxon>
        <taxon>Cryptosporidium</taxon>
    </lineage>
</organism>
<protein>
    <submittedName>
        <fullName evidence="1">Uncharacterized protein</fullName>
    </submittedName>
</protein>
<dbReference type="VEuPathDB" id="CryptoDB:CMU_026170"/>
<accession>B6AB58</accession>
<dbReference type="AlphaFoldDB" id="B6AB58"/>
<sequence>MSENSQLHPLFRDEIPTKDELTSNNVYSALVEINSENSNQDETMFEYDPNNYKERSIEDISQDQVFNSLKTRKYNGKYQLHLERLKKTRRSRKNQSFIKYQVPIQAKSKTLNFNIATQKKDREISELEICMSLWSKKSF</sequence>
<dbReference type="RefSeq" id="XP_002139959.1">
    <property type="nucleotide sequence ID" value="XM_002139923.1"/>
</dbReference>
<keyword evidence="2" id="KW-1185">Reference proteome</keyword>